<evidence type="ECO:0000256" key="1">
    <source>
        <dbReference type="ARBA" id="ARBA00022679"/>
    </source>
</evidence>
<reference evidence="5" key="1">
    <citation type="submission" date="2016-10" db="EMBL/GenBank/DDBJ databases">
        <authorList>
            <person name="Varghese N."/>
            <person name="Submissions S."/>
        </authorList>
    </citation>
    <scope>NUCLEOTIDE SEQUENCE [LARGE SCALE GENOMIC DNA]</scope>
    <source>
        <strain evidence="5">DSM 23422</strain>
    </source>
</reference>
<dbReference type="RefSeq" id="WP_093917232.1">
    <property type="nucleotide sequence ID" value="NZ_FPAJ01000005.1"/>
</dbReference>
<dbReference type="SUPFAM" id="SSF53756">
    <property type="entry name" value="UDP-Glycosyltransferase/glycogen phosphorylase"/>
    <property type="match status" value="1"/>
</dbReference>
<dbReference type="PANTHER" id="PTHR46401:SF2">
    <property type="entry name" value="GLYCOSYLTRANSFERASE WBBK-RELATED"/>
    <property type="match status" value="1"/>
</dbReference>
<name>A0A1I6V2J1_9RHOB</name>
<dbReference type="Gene3D" id="3.40.50.2000">
    <property type="entry name" value="Glycogen Phosphorylase B"/>
    <property type="match status" value="1"/>
</dbReference>
<dbReference type="CDD" id="cd03818">
    <property type="entry name" value="GT4_ExpC-like"/>
    <property type="match status" value="1"/>
</dbReference>
<dbReference type="OrthoDB" id="9793726at2"/>
<gene>
    <name evidence="4" type="ORF">SAMN04488040_3046</name>
</gene>
<evidence type="ECO:0000259" key="3">
    <source>
        <dbReference type="Pfam" id="PF12000"/>
    </source>
</evidence>
<dbReference type="Pfam" id="PF12000">
    <property type="entry name" value="Glyco_trans_4_3"/>
    <property type="match status" value="1"/>
</dbReference>
<dbReference type="PANTHER" id="PTHR46401">
    <property type="entry name" value="GLYCOSYLTRANSFERASE WBBK-RELATED"/>
    <property type="match status" value="1"/>
</dbReference>
<dbReference type="STRING" id="394264.SAMN04488040_3046"/>
<dbReference type="GO" id="GO:0016757">
    <property type="term" value="F:glycosyltransferase activity"/>
    <property type="evidence" value="ECO:0007669"/>
    <property type="project" value="InterPro"/>
</dbReference>
<dbReference type="AlphaFoldDB" id="A0A1I6V2J1"/>
<dbReference type="Proteomes" id="UP000199239">
    <property type="component" value="Unassembled WGS sequence"/>
</dbReference>
<proteinExistence type="predicted"/>
<dbReference type="Pfam" id="PF00534">
    <property type="entry name" value="Glycos_transf_1"/>
    <property type="match status" value="1"/>
</dbReference>
<organism evidence="4 5">
    <name type="scientific">Sulfitobacter marinus</name>
    <dbReference type="NCBI Taxonomy" id="394264"/>
    <lineage>
        <taxon>Bacteria</taxon>
        <taxon>Pseudomonadati</taxon>
        <taxon>Pseudomonadota</taxon>
        <taxon>Alphaproteobacteria</taxon>
        <taxon>Rhodobacterales</taxon>
        <taxon>Roseobacteraceae</taxon>
        <taxon>Sulfitobacter</taxon>
    </lineage>
</organism>
<sequence length="419" mass="47441">MKIMFVHQNMPGQYRELVQWLAHTGEHQIYFLTQRQKPPSFEGVATRIYKPHHKPAEGAYGLSKNWEESAGNGLGAARAARRIEKTEGFKPDIVIGHVGWGELTFFKDVWPDVPIIGFFEYFYSDKGGPVGFDPEDPVTDDTAFLLRARNAVPLANIETVDLGLSPTYWQRDRFPQSFHDKLYVCHDGIRTDQLKPNPKVTLKLGRLDQELTRDDEIVTYIARNLERTRGFHVFMRALPKILKERPNARVLVLGGNETSYGSKSKHPGGLRAEMEAEVGKDIDWGRAHFLGKLPYAEYQKVIQISRCHLYLTMPFVLSWSLLEAMSMEATVVASDVAPVREAITHGETGLLCDFFKPEALADQVVDVLANPTKYDHLGPTARKHAIENYDFTTKCLPEHIARINGLVSEEKQIKLPLGM</sequence>
<feature type="domain" description="Glycosyl transferase family 4" evidence="3">
    <location>
        <begin position="26"/>
        <end position="193"/>
    </location>
</feature>
<feature type="domain" description="Glycosyl transferase family 1" evidence="2">
    <location>
        <begin position="211"/>
        <end position="384"/>
    </location>
</feature>
<protein>
    <submittedName>
        <fullName evidence="4">Glycosyltransferase involved in cell wall bisynthesis</fullName>
    </submittedName>
</protein>
<evidence type="ECO:0000313" key="4">
    <source>
        <dbReference type="EMBL" id="SFT07903.1"/>
    </source>
</evidence>
<evidence type="ECO:0000259" key="2">
    <source>
        <dbReference type="Pfam" id="PF00534"/>
    </source>
</evidence>
<dbReference type="InterPro" id="IPR001296">
    <property type="entry name" value="Glyco_trans_1"/>
</dbReference>
<dbReference type="EMBL" id="FPAJ01000005">
    <property type="protein sequence ID" value="SFT07903.1"/>
    <property type="molecule type" value="Genomic_DNA"/>
</dbReference>
<accession>A0A1I6V2J1</accession>
<dbReference type="InterPro" id="IPR022623">
    <property type="entry name" value="Glyco_trans_4"/>
</dbReference>
<evidence type="ECO:0000313" key="5">
    <source>
        <dbReference type="Proteomes" id="UP000199239"/>
    </source>
</evidence>
<keyword evidence="1 4" id="KW-0808">Transferase</keyword>
<keyword evidence="5" id="KW-1185">Reference proteome</keyword>
<dbReference type="GO" id="GO:0009103">
    <property type="term" value="P:lipopolysaccharide biosynthetic process"/>
    <property type="evidence" value="ECO:0007669"/>
    <property type="project" value="TreeGrafter"/>
</dbReference>